<feature type="transmembrane region" description="Helical" evidence="7">
    <location>
        <begin position="98"/>
        <end position="117"/>
    </location>
</feature>
<feature type="transmembrane region" description="Helical" evidence="7">
    <location>
        <begin position="320"/>
        <end position="339"/>
    </location>
</feature>
<gene>
    <name evidence="8" type="ORF">FHX52_4436</name>
</gene>
<dbReference type="RefSeq" id="WP_141824453.1">
    <property type="nucleotide sequence ID" value="NZ_BAAAQC010000011.1"/>
</dbReference>
<evidence type="ECO:0000256" key="1">
    <source>
        <dbReference type="ARBA" id="ARBA00004651"/>
    </source>
</evidence>
<name>A0A543PMA4_9MICO</name>
<sequence length="341" mass="34351">MTETSTRETASGGSTSRGAGAAPHTPARPSRAAGLRDLSNWADWAALVGLIVLVVIFQSLNSTFLSPGNIQSMLVASAILIVLAIGQTFVVATAGIDLSVASTMTLAAVVFGMVFTAGHGLPLSMAAAVVAGAMVGLVNGLLVARGRITDFIVTLGTLSAASGLALILSDGKPATIISAPLLKLSTGSIGIFGYSVIVALVIALIAHIVLFRTRFGTHVLATGGNAEAANATGVRTKRVKTWVYVISGVLAGIGSILLVARVGAAEPAANTAFLLNSVAAVVLGGVSLFGGRATIIGPVIGALLLTALVNGLTLLGVSQFYQPLSVGIVVVLAAFLTRFQK</sequence>
<dbReference type="PANTHER" id="PTHR32196">
    <property type="entry name" value="ABC TRANSPORTER PERMEASE PROTEIN YPHD-RELATED-RELATED"/>
    <property type="match status" value="1"/>
</dbReference>
<feature type="transmembrane region" description="Helical" evidence="7">
    <location>
        <begin position="189"/>
        <end position="211"/>
    </location>
</feature>
<feature type="transmembrane region" description="Helical" evidence="7">
    <location>
        <begin position="151"/>
        <end position="169"/>
    </location>
</feature>
<protein>
    <submittedName>
        <fullName evidence="8">Monosaccharide ABC transporter membrane protein (CUT2 family)</fullName>
    </submittedName>
</protein>
<evidence type="ECO:0000256" key="5">
    <source>
        <dbReference type="ARBA" id="ARBA00023136"/>
    </source>
</evidence>
<feature type="transmembrane region" description="Helical" evidence="7">
    <location>
        <begin position="242"/>
        <end position="262"/>
    </location>
</feature>
<evidence type="ECO:0000313" key="8">
    <source>
        <dbReference type="EMBL" id="TQN45200.1"/>
    </source>
</evidence>
<evidence type="ECO:0000256" key="4">
    <source>
        <dbReference type="ARBA" id="ARBA00022989"/>
    </source>
</evidence>
<dbReference type="AlphaFoldDB" id="A0A543PMA4"/>
<dbReference type="GO" id="GO:0022857">
    <property type="term" value="F:transmembrane transporter activity"/>
    <property type="evidence" value="ECO:0007669"/>
    <property type="project" value="InterPro"/>
</dbReference>
<keyword evidence="3 7" id="KW-0812">Transmembrane</keyword>
<feature type="compositionally biased region" description="Low complexity" evidence="6">
    <location>
        <begin position="1"/>
        <end position="22"/>
    </location>
</feature>
<accession>A0A543PMA4</accession>
<reference evidence="8 9" key="1">
    <citation type="submission" date="2019-06" db="EMBL/GenBank/DDBJ databases">
        <title>Sequencing the genomes of 1000 actinobacteria strains.</title>
        <authorList>
            <person name="Klenk H.-P."/>
        </authorList>
    </citation>
    <scope>NUCLEOTIDE SEQUENCE [LARGE SCALE GENOMIC DNA]</scope>
    <source>
        <strain evidence="8 9">DSM 21776</strain>
    </source>
</reference>
<proteinExistence type="predicted"/>
<evidence type="ECO:0000256" key="3">
    <source>
        <dbReference type="ARBA" id="ARBA00022692"/>
    </source>
</evidence>
<comment type="subcellular location">
    <subcellularLocation>
        <location evidence="1">Cell membrane</location>
        <topology evidence="1">Multi-pass membrane protein</topology>
    </subcellularLocation>
</comment>
<evidence type="ECO:0000256" key="7">
    <source>
        <dbReference type="SAM" id="Phobius"/>
    </source>
</evidence>
<evidence type="ECO:0000313" key="9">
    <source>
        <dbReference type="Proteomes" id="UP000320085"/>
    </source>
</evidence>
<dbReference type="GO" id="GO:0005886">
    <property type="term" value="C:plasma membrane"/>
    <property type="evidence" value="ECO:0007669"/>
    <property type="project" value="UniProtKB-SubCell"/>
</dbReference>
<feature type="region of interest" description="Disordered" evidence="6">
    <location>
        <begin position="1"/>
        <end position="31"/>
    </location>
</feature>
<feature type="transmembrane region" description="Helical" evidence="7">
    <location>
        <begin position="268"/>
        <end position="288"/>
    </location>
</feature>
<dbReference type="Pfam" id="PF02653">
    <property type="entry name" value="BPD_transp_2"/>
    <property type="match status" value="1"/>
</dbReference>
<evidence type="ECO:0000256" key="6">
    <source>
        <dbReference type="SAM" id="MobiDB-lite"/>
    </source>
</evidence>
<dbReference type="Proteomes" id="UP000320085">
    <property type="component" value="Unassembled WGS sequence"/>
</dbReference>
<keyword evidence="5 7" id="KW-0472">Membrane</keyword>
<keyword evidence="4 7" id="KW-1133">Transmembrane helix</keyword>
<organism evidence="8 9">
    <name type="scientific">Humibacillus xanthopallidus</name>
    <dbReference type="NCBI Taxonomy" id="412689"/>
    <lineage>
        <taxon>Bacteria</taxon>
        <taxon>Bacillati</taxon>
        <taxon>Actinomycetota</taxon>
        <taxon>Actinomycetes</taxon>
        <taxon>Micrococcales</taxon>
        <taxon>Intrasporangiaceae</taxon>
        <taxon>Humibacillus</taxon>
    </lineage>
</organism>
<feature type="transmembrane region" description="Helical" evidence="7">
    <location>
        <begin position="72"/>
        <end position="91"/>
    </location>
</feature>
<comment type="caution">
    <text evidence="8">The sequence shown here is derived from an EMBL/GenBank/DDBJ whole genome shotgun (WGS) entry which is preliminary data.</text>
</comment>
<dbReference type="InterPro" id="IPR001851">
    <property type="entry name" value="ABC_transp_permease"/>
</dbReference>
<feature type="transmembrane region" description="Helical" evidence="7">
    <location>
        <begin position="41"/>
        <end position="60"/>
    </location>
</feature>
<dbReference type="CDD" id="cd06579">
    <property type="entry name" value="TM_PBP1_transp_AraH_like"/>
    <property type="match status" value="1"/>
</dbReference>
<keyword evidence="2" id="KW-1003">Cell membrane</keyword>
<feature type="transmembrane region" description="Helical" evidence="7">
    <location>
        <begin position="123"/>
        <end position="144"/>
    </location>
</feature>
<dbReference type="EMBL" id="VFQF01000003">
    <property type="protein sequence ID" value="TQN45200.1"/>
    <property type="molecule type" value="Genomic_DNA"/>
</dbReference>
<feature type="transmembrane region" description="Helical" evidence="7">
    <location>
        <begin position="295"/>
        <end position="314"/>
    </location>
</feature>
<evidence type="ECO:0000256" key="2">
    <source>
        <dbReference type="ARBA" id="ARBA00022475"/>
    </source>
</evidence>
<dbReference type="OrthoDB" id="9808136at2"/>